<dbReference type="Proteomes" id="UP000516148">
    <property type="component" value="Chromosome"/>
</dbReference>
<feature type="transmembrane region" description="Helical" evidence="2">
    <location>
        <begin position="54"/>
        <end position="74"/>
    </location>
</feature>
<dbReference type="RefSeq" id="WP_187760794.1">
    <property type="nucleotide sequence ID" value="NZ_CP061038.1"/>
</dbReference>
<gene>
    <name evidence="3" type="ORF">H3Z74_17180</name>
</gene>
<evidence type="ECO:0000256" key="1">
    <source>
        <dbReference type="SAM" id="MobiDB-lite"/>
    </source>
</evidence>
<keyword evidence="2" id="KW-1133">Transmembrane helix</keyword>
<name>A0A7H0LFL3_9SPHN</name>
<reference evidence="3 4" key="1">
    <citation type="submission" date="2020-09" db="EMBL/GenBank/DDBJ databases">
        <title>Sphingomonas sp., a new species isolated from pork steak.</title>
        <authorList>
            <person name="Heidler von Heilborn D."/>
        </authorList>
    </citation>
    <scope>NUCLEOTIDE SEQUENCE [LARGE SCALE GENOMIC DNA]</scope>
    <source>
        <strain evidence="4">S8-3T</strain>
    </source>
</reference>
<accession>A0A7H0LFL3</accession>
<dbReference type="EMBL" id="CP061038">
    <property type="protein sequence ID" value="QNQ08466.1"/>
    <property type="molecule type" value="Genomic_DNA"/>
</dbReference>
<organism evidence="3 4">
    <name type="scientific">Sphingomonas alpina</name>
    <dbReference type="NCBI Taxonomy" id="653931"/>
    <lineage>
        <taxon>Bacteria</taxon>
        <taxon>Pseudomonadati</taxon>
        <taxon>Pseudomonadota</taxon>
        <taxon>Alphaproteobacteria</taxon>
        <taxon>Sphingomonadales</taxon>
        <taxon>Sphingomonadaceae</taxon>
        <taxon>Sphingomonas</taxon>
    </lineage>
</organism>
<keyword evidence="4" id="KW-1185">Reference proteome</keyword>
<proteinExistence type="predicted"/>
<feature type="region of interest" description="Disordered" evidence="1">
    <location>
        <begin position="1"/>
        <end position="44"/>
    </location>
</feature>
<feature type="region of interest" description="Disordered" evidence="1">
    <location>
        <begin position="82"/>
        <end position="109"/>
    </location>
</feature>
<sequence length="109" mass="11165">MTHSPPIPAGNQSPYPLQEPPHDHPSPPPEAVAYDDDDESREEGLVPGISNKTLGIGAAVGIGSAAIVAGLLYARSSGAVAKPESRARFKAVGRKPAAANKSSANKTKT</sequence>
<evidence type="ECO:0000256" key="2">
    <source>
        <dbReference type="SAM" id="Phobius"/>
    </source>
</evidence>
<protein>
    <submittedName>
        <fullName evidence="3">Uncharacterized protein</fullName>
    </submittedName>
</protein>
<dbReference type="AlphaFoldDB" id="A0A7H0LFL3"/>
<evidence type="ECO:0000313" key="3">
    <source>
        <dbReference type="EMBL" id="QNQ08466.1"/>
    </source>
</evidence>
<feature type="compositionally biased region" description="Low complexity" evidence="1">
    <location>
        <begin position="95"/>
        <end position="109"/>
    </location>
</feature>
<keyword evidence="2" id="KW-0812">Transmembrane</keyword>
<keyword evidence="2" id="KW-0472">Membrane</keyword>
<dbReference type="KEGG" id="spap:H3Z74_17180"/>
<evidence type="ECO:0000313" key="4">
    <source>
        <dbReference type="Proteomes" id="UP000516148"/>
    </source>
</evidence>